<dbReference type="AlphaFoldDB" id="A0AAW5J8Z3"/>
<evidence type="ECO:0000313" key="1">
    <source>
        <dbReference type="EMBL" id="MCQ3024157.1"/>
    </source>
</evidence>
<evidence type="ECO:0000313" key="2">
    <source>
        <dbReference type="Proteomes" id="UP001206018"/>
    </source>
</evidence>
<dbReference type="EMBL" id="JANAKN010000134">
    <property type="protein sequence ID" value="MCQ3024157.1"/>
    <property type="molecule type" value="Genomic_DNA"/>
</dbReference>
<gene>
    <name evidence="1" type="ORF">NLO85_27395</name>
</gene>
<comment type="caution">
    <text evidence="1">The sequence shown here is derived from an EMBL/GenBank/DDBJ whole genome shotgun (WGS) entry which is preliminary data.</text>
</comment>
<dbReference type="RefSeq" id="WP_255884960.1">
    <property type="nucleotide sequence ID" value="NZ_JANAKN010000134.1"/>
</dbReference>
<accession>A0AAW5J8Z3</accession>
<sequence length="98" mass="10781">QHFHADHPVFSCSKSEQKQLNTWVSFQSAEQPLLGQFSVSGNSASNGALVNAPFLRCRTDTKCHTASSQAQCVIALLRQLTQSIVILIHCTSKRIITL</sequence>
<name>A0AAW5J8Z3_PSESS</name>
<proteinExistence type="predicted"/>
<organism evidence="1 2">
    <name type="scientific">Pseudomonas savastanoi</name>
    <name type="common">Pseudomonas syringae pv. savastanoi</name>
    <dbReference type="NCBI Taxonomy" id="29438"/>
    <lineage>
        <taxon>Bacteria</taxon>
        <taxon>Pseudomonadati</taxon>
        <taxon>Pseudomonadota</taxon>
        <taxon>Gammaproteobacteria</taxon>
        <taxon>Pseudomonadales</taxon>
        <taxon>Pseudomonadaceae</taxon>
        <taxon>Pseudomonas</taxon>
    </lineage>
</organism>
<protein>
    <submittedName>
        <fullName evidence="1">Uncharacterized protein</fullName>
    </submittedName>
</protein>
<dbReference type="Proteomes" id="UP001206018">
    <property type="component" value="Unassembled WGS sequence"/>
</dbReference>
<feature type="non-terminal residue" evidence="1">
    <location>
        <position position="1"/>
    </location>
</feature>
<reference evidence="1" key="1">
    <citation type="submission" date="2022-07" db="EMBL/GenBank/DDBJ databases">
        <title>The diversity of lipopeptides in the P. syringae complex parallels phylogeny and sheds light on structural diversification during evolutionary history.</title>
        <authorList>
            <person name="Bricout A."/>
            <person name="Morris C.E."/>
            <person name="Chandeysson C."/>
            <person name="Duban M."/>
            <person name="Boistel C."/>
            <person name="Chataigne G."/>
            <person name="Lecouturier D."/>
            <person name="Jacques P."/>
            <person name="Leclere V."/>
            <person name="Rochex A."/>
        </authorList>
    </citation>
    <scope>NUCLEOTIDE SEQUENCE</scope>
    <source>
        <strain evidence="1">LYR0002</strain>
    </source>
</reference>